<comment type="caution">
    <text evidence="2">The sequence shown here is derived from an EMBL/GenBank/DDBJ whole genome shotgun (WGS) entry which is preliminary data.</text>
</comment>
<dbReference type="PANTHER" id="PTHR28489:SF2">
    <property type="entry name" value="RENTINAL DEGENERATION 3-LIKE"/>
    <property type="match status" value="1"/>
</dbReference>
<evidence type="ECO:0000256" key="1">
    <source>
        <dbReference type="SAM" id="MobiDB-lite"/>
    </source>
</evidence>
<dbReference type="OrthoDB" id="5824539at2759"/>
<proteinExistence type="predicted"/>
<accession>A0A8S9ZDY2</accession>
<name>A0A8S9ZDY2_9BILA</name>
<evidence type="ECO:0000313" key="3">
    <source>
        <dbReference type="Proteomes" id="UP000605970"/>
    </source>
</evidence>
<dbReference type="Proteomes" id="UP000605970">
    <property type="component" value="Unassembled WGS sequence"/>
</dbReference>
<gene>
    <name evidence="2" type="ORF">Mgra_00009098</name>
</gene>
<dbReference type="PANTHER" id="PTHR28489">
    <property type="entry name" value="RENTINAL DEGENERATION 3-LIKE"/>
    <property type="match status" value="1"/>
</dbReference>
<evidence type="ECO:0000313" key="2">
    <source>
        <dbReference type="EMBL" id="KAF7629909.1"/>
    </source>
</evidence>
<reference evidence="2" key="1">
    <citation type="journal article" date="2020" name="Ecol. Evol.">
        <title>Genome structure and content of the rice root-knot nematode (Meloidogyne graminicola).</title>
        <authorList>
            <person name="Phan N.T."/>
            <person name="Danchin E.G.J."/>
            <person name="Klopp C."/>
            <person name="Perfus-Barbeoch L."/>
            <person name="Kozlowski D.K."/>
            <person name="Koutsovoulos G.D."/>
            <person name="Lopez-Roques C."/>
            <person name="Bouchez O."/>
            <person name="Zahm M."/>
            <person name="Besnard G."/>
            <person name="Bellafiore S."/>
        </authorList>
    </citation>
    <scope>NUCLEOTIDE SEQUENCE</scope>
    <source>
        <strain evidence="2">VN-18</strain>
    </source>
</reference>
<protein>
    <submittedName>
        <fullName evidence="2">Uncharacterized protein</fullName>
    </submittedName>
</protein>
<sequence>MPQERRSLHSARPFVSTAIHPTNNEDDNAMQQMMCDLILDEIQTQIDRVQKETEQRRQEELRLTKMPDYSWLIDWKLRTKRPLGFRESTEIEYLTTKIRPGEWRGLLEEWRSRVRYAENREEILNIFKQTIEWIINKRMENECKIECINEQEIKPEIIEKKQTKTNIRPMTAQPRISLKELSIFALTNPPSIIGEGNV</sequence>
<organism evidence="2 3">
    <name type="scientific">Meloidogyne graminicola</name>
    <dbReference type="NCBI Taxonomy" id="189291"/>
    <lineage>
        <taxon>Eukaryota</taxon>
        <taxon>Metazoa</taxon>
        <taxon>Ecdysozoa</taxon>
        <taxon>Nematoda</taxon>
        <taxon>Chromadorea</taxon>
        <taxon>Rhabditida</taxon>
        <taxon>Tylenchina</taxon>
        <taxon>Tylenchomorpha</taxon>
        <taxon>Tylenchoidea</taxon>
        <taxon>Meloidogynidae</taxon>
        <taxon>Meloidogyninae</taxon>
        <taxon>Meloidogyne</taxon>
    </lineage>
</organism>
<keyword evidence="3" id="KW-1185">Reference proteome</keyword>
<dbReference type="AlphaFoldDB" id="A0A8S9ZDY2"/>
<dbReference type="InterPro" id="IPR028092">
    <property type="entry name" value="RD3"/>
</dbReference>
<dbReference type="Pfam" id="PF14473">
    <property type="entry name" value="RD3"/>
    <property type="match status" value="1"/>
</dbReference>
<dbReference type="EMBL" id="JABEBT010000137">
    <property type="protein sequence ID" value="KAF7629909.1"/>
    <property type="molecule type" value="Genomic_DNA"/>
</dbReference>
<feature type="region of interest" description="Disordered" evidence="1">
    <location>
        <begin position="1"/>
        <end position="26"/>
    </location>
</feature>